<feature type="active site" evidence="6">
    <location>
        <position position="386"/>
    </location>
</feature>
<evidence type="ECO:0000256" key="3">
    <source>
        <dbReference type="ARBA" id="ARBA00022679"/>
    </source>
</evidence>
<dbReference type="Pfam" id="PF02353">
    <property type="entry name" value="CMAS"/>
    <property type="match status" value="1"/>
</dbReference>
<dbReference type="InterPro" id="IPR003333">
    <property type="entry name" value="CMAS"/>
</dbReference>
<keyword evidence="5" id="KW-0443">Lipid metabolism</keyword>
<name>A0AA86J467_9BURK</name>
<dbReference type="InterPro" id="IPR050723">
    <property type="entry name" value="CFA/CMAS"/>
</dbReference>
<dbReference type="SUPFAM" id="SSF53335">
    <property type="entry name" value="S-adenosyl-L-methionine-dependent methyltransferases"/>
    <property type="match status" value="1"/>
</dbReference>
<evidence type="ECO:0000313" key="7">
    <source>
        <dbReference type="EMBL" id="BET26919.1"/>
    </source>
</evidence>
<evidence type="ECO:0000256" key="1">
    <source>
        <dbReference type="ARBA" id="ARBA00010815"/>
    </source>
</evidence>
<evidence type="ECO:0000256" key="5">
    <source>
        <dbReference type="ARBA" id="ARBA00023098"/>
    </source>
</evidence>
<evidence type="ECO:0000256" key="2">
    <source>
        <dbReference type="ARBA" id="ARBA00022603"/>
    </source>
</evidence>
<dbReference type="PANTHER" id="PTHR43667:SF2">
    <property type="entry name" value="FATTY ACID C-METHYL TRANSFERASE"/>
    <property type="match status" value="1"/>
</dbReference>
<keyword evidence="3" id="KW-0808">Transferase</keyword>
<dbReference type="Proteomes" id="UP001329151">
    <property type="component" value="Chromosome"/>
</dbReference>
<accession>A0AA86J467</accession>
<dbReference type="PANTHER" id="PTHR43667">
    <property type="entry name" value="CYCLOPROPANE-FATTY-ACYL-PHOSPHOLIPID SYNTHASE"/>
    <property type="match status" value="1"/>
</dbReference>
<evidence type="ECO:0000313" key="8">
    <source>
        <dbReference type="Proteomes" id="UP001329151"/>
    </source>
</evidence>
<dbReference type="EMBL" id="AP028947">
    <property type="protein sequence ID" value="BET26919.1"/>
    <property type="molecule type" value="Genomic_DNA"/>
</dbReference>
<reference evidence="7 8" key="1">
    <citation type="submission" date="2023-10" db="EMBL/GenBank/DDBJ databases">
        <title>Complete Genome Sequence of Limnobacter thiooxidans CS-K2T, Isolated from freshwater lake sediments in Bavaria, Germany.</title>
        <authorList>
            <person name="Naruki M."/>
            <person name="Watanabe A."/>
            <person name="Warashina T."/>
            <person name="Morita T."/>
            <person name="Arakawa K."/>
        </authorList>
    </citation>
    <scope>NUCLEOTIDE SEQUENCE [LARGE SCALE GENOMIC DNA]</scope>
    <source>
        <strain evidence="7 8">CS-K2</strain>
    </source>
</reference>
<dbReference type="GO" id="GO:0008168">
    <property type="term" value="F:methyltransferase activity"/>
    <property type="evidence" value="ECO:0007669"/>
    <property type="project" value="UniProtKB-KW"/>
</dbReference>
<dbReference type="CDD" id="cd02440">
    <property type="entry name" value="AdoMet_MTases"/>
    <property type="match status" value="1"/>
</dbReference>
<keyword evidence="8" id="KW-1185">Reference proteome</keyword>
<dbReference type="KEGG" id="lto:RGQ30_24200"/>
<dbReference type="InterPro" id="IPR029063">
    <property type="entry name" value="SAM-dependent_MTases_sf"/>
</dbReference>
<keyword evidence="4" id="KW-0949">S-adenosyl-L-methionine</keyword>
<sequence>MTQSITFSQFQLPSYAPSSAQWTLKLLTKLRKGRLELVTPEGVHLLFGGDEDQPSAKIKLNSWSVCQRALKAGDIGFAEAYIAGEWETNDIASVLGVFLENRKAVEKVIYGSFLGSIAYKIKHLLNRNTKAQARKNIHAHYDLGNPFYQLWLDPSMTYSSALFDGNTSLSLEQAQDAKYMAMINYLQPKLGDQVLEIGCGWGGFAEKACAAGAKLVGLTLSTEQLAYAKERLTKQGFGEHADFRLQDYRDCRGQFDHIASIEMFEAVGEEYWPAYFQSVNRLLKKGGKAAIQTIVIDDALFDRYRKGTDFIQQYIFPGGMLPSPSKFRAMAEKHGLRVVSEKAFGKDYAETLRQWRAQFMGTLEQVKNQGFDDPFIRTWEFYLAYCEAGFEYESTDVIQFYLEKVENQ</sequence>
<evidence type="ECO:0000256" key="6">
    <source>
        <dbReference type="PIRSR" id="PIRSR003085-1"/>
    </source>
</evidence>
<evidence type="ECO:0000256" key="4">
    <source>
        <dbReference type="ARBA" id="ARBA00022691"/>
    </source>
</evidence>
<organism evidence="7 8">
    <name type="scientific">Limnobacter thiooxidans</name>
    <dbReference type="NCBI Taxonomy" id="131080"/>
    <lineage>
        <taxon>Bacteria</taxon>
        <taxon>Pseudomonadati</taxon>
        <taxon>Pseudomonadota</taxon>
        <taxon>Betaproteobacteria</taxon>
        <taxon>Burkholderiales</taxon>
        <taxon>Burkholderiaceae</taxon>
        <taxon>Limnobacter</taxon>
    </lineage>
</organism>
<keyword evidence="2" id="KW-0489">Methyltransferase</keyword>
<dbReference type="GO" id="GO:0032259">
    <property type="term" value="P:methylation"/>
    <property type="evidence" value="ECO:0007669"/>
    <property type="project" value="UniProtKB-KW"/>
</dbReference>
<proteinExistence type="inferred from homology"/>
<protein>
    <submittedName>
        <fullName evidence="7">Cyclopropane-fatty-acyl-phospholipid synthase family protein</fullName>
    </submittedName>
</protein>
<gene>
    <name evidence="7" type="ORF">RGQ30_24200</name>
</gene>
<dbReference type="GO" id="GO:0008610">
    <property type="term" value="P:lipid biosynthetic process"/>
    <property type="evidence" value="ECO:0007669"/>
    <property type="project" value="InterPro"/>
</dbReference>
<dbReference type="RefSeq" id="WP_130557952.1">
    <property type="nucleotide sequence ID" value="NZ_AP028947.1"/>
</dbReference>
<comment type="similarity">
    <text evidence="1">Belongs to the CFA/CMAS family.</text>
</comment>
<dbReference type="PIRSF" id="PIRSF003085">
    <property type="entry name" value="CMAS"/>
    <property type="match status" value="1"/>
</dbReference>
<dbReference type="Gene3D" id="3.40.50.150">
    <property type="entry name" value="Vaccinia Virus protein VP39"/>
    <property type="match status" value="1"/>
</dbReference>
<dbReference type="AlphaFoldDB" id="A0AA86J467"/>